<dbReference type="OrthoDB" id="5381672at2759"/>
<reference evidence="3 4" key="1">
    <citation type="submission" date="2015-09" db="EMBL/GenBank/DDBJ databases">
        <title>Host preference determinants of Valsa canker pathogens revealed by comparative genomics.</title>
        <authorList>
            <person name="Yin Z."/>
            <person name="Huang L."/>
        </authorList>
    </citation>
    <scope>NUCLEOTIDE SEQUENCE [LARGE SCALE GENOMIC DNA]</scope>
    <source>
        <strain evidence="3 4">SXYLt</strain>
    </source>
</reference>
<comment type="caution">
    <text evidence="3">The sequence shown here is derived from an EMBL/GenBank/DDBJ whole genome shotgun (WGS) entry which is preliminary data.</text>
</comment>
<name>A0A423VRH3_9PEZI</name>
<dbReference type="EMBL" id="LKEB01000079">
    <property type="protein sequence ID" value="ROV93674.1"/>
    <property type="molecule type" value="Genomic_DNA"/>
</dbReference>
<keyword evidence="4" id="KW-1185">Reference proteome</keyword>
<keyword evidence="2" id="KW-1133">Transmembrane helix</keyword>
<keyword evidence="2" id="KW-0812">Transmembrane</keyword>
<evidence type="ECO:0000313" key="3">
    <source>
        <dbReference type="EMBL" id="ROV93674.1"/>
    </source>
</evidence>
<feature type="transmembrane region" description="Helical" evidence="2">
    <location>
        <begin position="99"/>
        <end position="119"/>
    </location>
</feature>
<accession>A0A423VRH3</accession>
<dbReference type="Proteomes" id="UP000285146">
    <property type="component" value="Unassembled WGS sequence"/>
</dbReference>
<feature type="transmembrane region" description="Helical" evidence="2">
    <location>
        <begin position="40"/>
        <end position="58"/>
    </location>
</feature>
<feature type="compositionally biased region" description="Basic and acidic residues" evidence="1">
    <location>
        <begin position="713"/>
        <end position="727"/>
    </location>
</feature>
<gene>
    <name evidence="3" type="ORF">VPNG_08857</name>
</gene>
<organism evidence="3 4">
    <name type="scientific">Cytospora leucostoma</name>
    <dbReference type="NCBI Taxonomy" id="1230097"/>
    <lineage>
        <taxon>Eukaryota</taxon>
        <taxon>Fungi</taxon>
        <taxon>Dikarya</taxon>
        <taxon>Ascomycota</taxon>
        <taxon>Pezizomycotina</taxon>
        <taxon>Sordariomycetes</taxon>
        <taxon>Sordariomycetidae</taxon>
        <taxon>Diaporthales</taxon>
        <taxon>Cytosporaceae</taxon>
        <taxon>Cytospora</taxon>
    </lineage>
</organism>
<evidence type="ECO:0000256" key="2">
    <source>
        <dbReference type="SAM" id="Phobius"/>
    </source>
</evidence>
<proteinExistence type="predicted"/>
<keyword evidence="2" id="KW-0472">Membrane</keyword>
<sequence>MQDTSRDHSDGSYAPSQATEASKPSPENDRTRARMRYNRSSLWVSSLFAIILVLPWLIDCVLMSRLLSESAHHQRAGLSSSHLLTVFDWKVASTVLSKVQAVLAVPVISGLLAQAAVVYSQRRSPDQKLSIRQLMALADRSWAGIPGYWRARRGDVGSRLVWVGGVLILFAAVQPPLQSILAGTEPVRVVTCHDKPVDGCKPRANPKVVGYDPEPSYMQYLPSIIAIQKVSSKIMSVHDMDLQPHIWNENWTEFANSERQASTLAWYYPANVDYYAGYISSDHSNDTYFVSSLPGGTNTGVLRQLSMRMNSTSGCTNVPRSDFPTTCSGKRPFTSTLILGQLQVSICAPGASDESPWTLSRDRQDITEDLWIDVFVEHNSKDPFEDLEEAYATNFTLHCTTHSTKGYFELPNSHTNNSPGPLLDTWPSVEEMERDWNDYSGPHTGHAIPTVVDNYTNQFLEDTFLIPNSKFDATLGDIAPGPLMLSTLAMFGNNSWWYAAQNTSSDEAIFRGIEYICQTGNIPFTTLGATREESNLYFNGDPTETCQLRFWSQPESSEGYAEALRTILYGWLLRFNNTKQAAAALGTATYFANEAVLTASADTNWGQYAKQIYASDGSEIFPPYHSLAGLIVISIFVFIQLAALIYLEMYILSTPVWTDTLNSFAMARIGADMERRRLAGVGPLRYAGEEDLAVLKGTDGLIGVVEAEHRGGNTMRKHEEFESDSKGGIDTGNVKQTAPPAALERLPILESGNDVESGEHLVLGVGGSGIISKDLARKATYV</sequence>
<protein>
    <submittedName>
        <fullName evidence="3">Uncharacterized protein</fullName>
    </submittedName>
</protein>
<feature type="region of interest" description="Disordered" evidence="1">
    <location>
        <begin position="713"/>
        <end position="736"/>
    </location>
</feature>
<feature type="transmembrane region" description="Helical" evidence="2">
    <location>
        <begin position="160"/>
        <end position="177"/>
    </location>
</feature>
<dbReference type="InParanoid" id="A0A423VRH3"/>
<feature type="compositionally biased region" description="Basic and acidic residues" evidence="1">
    <location>
        <begin position="1"/>
        <end position="10"/>
    </location>
</feature>
<dbReference type="AlphaFoldDB" id="A0A423VRH3"/>
<evidence type="ECO:0000313" key="4">
    <source>
        <dbReference type="Proteomes" id="UP000285146"/>
    </source>
</evidence>
<evidence type="ECO:0000256" key="1">
    <source>
        <dbReference type="SAM" id="MobiDB-lite"/>
    </source>
</evidence>
<feature type="region of interest" description="Disordered" evidence="1">
    <location>
        <begin position="1"/>
        <end position="32"/>
    </location>
</feature>
<feature type="transmembrane region" description="Helical" evidence="2">
    <location>
        <begin position="627"/>
        <end position="647"/>
    </location>
</feature>